<proteinExistence type="predicted"/>
<dbReference type="Proteomes" id="UP000054851">
    <property type="component" value="Unassembled WGS sequence"/>
</dbReference>
<evidence type="ECO:0000313" key="3">
    <source>
        <dbReference type="Proteomes" id="UP000054851"/>
    </source>
</evidence>
<sequence>MMRRKRTWSLPHVTKKINSMTTNILDAVETNIPLPTYLAEKIQRTNYALTAVMHKVLARYSAADAFFGVSFENMETLKAHAVPMAKLMNMPFLALSPALQDPRDWSTFVDGIMHSQTVTKLSSAMPFVDDVTARDIFHYNCSYVSLLKDVLHQNVLAAPLLGISFELAEYLMSLPIGRLEAAIGGIRFPLYRWRFDDALFWIEYPAGRLTEESVAHYVMRTSTLKAGALPYKNLWSDLRLDRAKREVYARLMMTQGCRASTATNLFSLNSAITRNTYRQIHGVSSPCGNSASSLTWYVERPVQRLQATMLVWLYRCALKNGANIPEALIASNDVLDKMFGPRLLLSADRANHLTRSMAMDSRLNVAPCRSCGTDYILSNDEGKIELAKDFVCPGCESDLRPRHSEPRSKGKKRSKSK</sequence>
<dbReference type="EMBL" id="FCOA02000007">
    <property type="protein sequence ID" value="SAK60488.1"/>
    <property type="molecule type" value="Genomic_DNA"/>
</dbReference>
<dbReference type="SUPFAM" id="SSF160930">
    <property type="entry name" value="FlhC-like"/>
    <property type="match status" value="1"/>
</dbReference>
<name>A0A158ARB2_9BURK</name>
<organism evidence="2 3">
    <name type="scientific">Caballeronia hypogeia</name>
    <dbReference type="NCBI Taxonomy" id="1777140"/>
    <lineage>
        <taxon>Bacteria</taxon>
        <taxon>Pseudomonadati</taxon>
        <taxon>Pseudomonadota</taxon>
        <taxon>Betaproteobacteria</taxon>
        <taxon>Burkholderiales</taxon>
        <taxon>Burkholderiaceae</taxon>
        <taxon>Caballeronia</taxon>
    </lineage>
</organism>
<keyword evidence="3" id="KW-1185">Reference proteome</keyword>
<dbReference type="STRING" id="1777140.AWB79_02713"/>
<protein>
    <submittedName>
        <fullName evidence="2">Transcriptional activator FlhC</fullName>
    </submittedName>
</protein>
<evidence type="ECO:0000313" key="2">
    <source>
        <dbReference type="EMBL" id="SAK60488.1"/>
    </source>
</evidence>
<evidence type="ECO:0000256" key="1">
    <source>
        <dbReference type="SAM" id="MobiDB-lite"/>
    </source>
</evidence>
<accession>A0A158ARB2</accession>
<gene>
    <name evidence="2" type="ORF">AWB79_02713</name>
</gene>
<reference evidence="2" key="1">
    <citation type="submission" date="2016-01" db="EMBL/GenBank/DDBJ databases">
        <authorList>
            <person name="Peeters C."/>
        </authorList>
    </citation>
    <scope>NUCLEOTIDE SEQUENCE</scope>
    <source>
        <strain evidence="2">LMG 29322</strain>
    </source>
</reference>
<feature type="compositionally biased region" description="Basic and acidic residues" evidence="1">
    <location>
        <begin position="397"/>
        <end position="408"/>
    </location>
</feature>
<comment type="caution">
    <text evidence="2">The sequence shown here is derived from an EMBL/GenBank/DDBJ whole genome shotgun (WGS) entry which is preliminary data.</text>
</comment>
<feature type="region of interest" description="Disordered" evidence="1">
    <location>
        <begin position="397"/>
        <end position="417"/>
    </location>
</feature>
<dbReference type="AlphaFoldDB" id="A0A158ARB2"/>